<feature type="transmembrane region" description="Helical" evidence="1">
    <location>
        <begin position="6"/>
        <end position="31"/>
    </location>
</feature>
<keyword evidence="1" id="KW-1133">Transmembrane helix</keyword>
<evidence type="ECO:0000313" key="3">
    <source>
        <dbReference type="Proteomes" id="UP000307943"/>
    </source>
</evidence>
<name>A0A5C4TB36_9BACL</name>
<comment type="caution">
    <text evidence="2">The sequence shown here is derived from an EMBL/GenBank/DDBJ whole genome shotgun (WGS) entry which is preliminary data.</text>
</comment>
<keyword evidence="3" id="KW-1185">Reference proteome</keyword>
<accession>A0A5C4TB36</accession>
<evidence type="ECO:0000313" key="2">
    <source>
        <dbReference type="EMBL" id="TNJ65677.1"/>
    </source>
</evidence>
<reference evidence="2 3" key="1">
    <citation type="submission" date="2019-05" db="EMBL/GenBank/DDBJ databases">
        <title>We sequenced the genome of Paenibacillus hemerocallicola KCTC 33185 for further insight into its adaptation and study the phylogeny of Paenibacillus.</title>
        <authorList>
            <person name="Narsing Rao M.P."/>
        </authorList>
    </citation>
    <scope>NUCLEOTIDE SEQUENCE [LARGE SCALE GENOMIC DNA]</scope>
    <source>
        <strain evidence="2 3">KCTC 33185</strain>
    </source>
</reference>
<keyword evidence="1" id="KW-0812">Transmembrane</keyword>
<evidence type="ECO:0000256" key="1">
    <source>
        <dbReference type="SAM" id="Phobius"/>
    </source>
</evidence>
<dbReference type="EMBL" id="VDCQ01000016">
    <property type="protein sequence ID" value="TNJ65677.1"/>
    <property type="molecule type" value="Genomic_DNA"/>
</dbReference>
<keyword evidence="1" id="KW-0472">Membrane</keyword>
<dbReference type="OrthoDB" id="2381462at2"/>
<dbReference type="RefSeq" id="WP_139602738.1">
    <property type="nucleotide sequence ID" value="NZ_VDCQ01000016.1"/>
</dbReference>
<dbReference type="AlphaFoldDB" id="A0A5C4TB36"/>
<organism evidence="2 3">
    <name type="scientific">Paenibacillus hemerocallicola</name>
    <dbReference type="NCBI Taxonomy" id="1172614"/>
    <lineage>
        <taxon>Bacteria</taxon>
        <taxon>Bacillati</taxon>
        <taxon>Bacillota</taxon>
        <taxon>Bacilli</taxon>
        <taxon>Bacillales</taxon>
        <taxon>Paenibacillaceae</taxon>
        <taxon>Paenibacillus</taxon>
    </lineage>
</organism>
<gene>
    <name evidence="2" type="ORF">FE784_13550</name>
</gene>
<feature type="transmembrane region" description="Helical" evidence="1">
    <location>
        <begin position="52"/>
        <end position="73"/>
    </location>
</feature>
<sequence>MDESAIFIYLFDLWKIGGIRISLYVLGWSAAGTAFERLAAYMRVFHYKGWTLGYSFVFYLAIQSFTLFLYYLFKAKCVEDATF</sequence>
<proteinExistence type="predicted"/>
<dbReference type="Proteomes" id="UP000307943">
    <property type="component" value="Unassembled WGS sequence"/>
</dbReference>
<protein>
    <submittedName>
        <fullName evidence="2">Uncharacterized protein</fullName>
    </submittedName>
</protein>